<evidence type="ECO:0000313" key="11">
    <source>
        <dbReference type="Proteomes" id="UP000007832"/>
    </source>
</evidence>
<dbReference type="UniPathway" id="UPA00915"/>
<dbReference type="STRING" id="1574624.GCA_001642025_00908"/>
<dbReference type="Gene3D" id="3.40.50.720">
    <property type="entry name" value="NAD(P)-binding Rossmann-like Domain"/>
    <property type="match status" value="1"/>
</dbReference>
<evidence type="ECO:0000313" key="10">
    <source>
        <dbReference type="EMBL" id="EGR95339.1"/>
    </source>
</evidence>
<dbReference type="NCBIfam" id="NF005908">
    <property type="entry name" value="PRK07889.1"/>
    <property type="match status" value="1"/>
</dbReference>
<dbReference type="InterPro" id="IPR014358">
    <property type="entry name" value="Enoyl-ACP_Rdtase_NADH"/>
</dbReference>
<feature type="non-terminal residue" evidence="10">
    <location>
        <position position="1"/>
    </location>
</feature>
<evidence type="ECO:0000256" key="2">
    <source>
        <dbReference type="ARBA" id="ARBA00009233"/>
    </source>
</evidence>
<dbReference type="GO" id="GO:0004318">
    <property type="term" value="F:enoyl-[acyl-carrier-protein] reductase (NADH) activity"/>
    <property type="evidence" value="ECO:0007669"/>
    <property type="project" value="InterPro"/>
</dbReference>
<protein>
    <submittedName>
        <fullName evidence="10">Oxidoreductase, short chain dehydrogenase/reductase family protein</fullName>
    </submittedName>
</protein>
<dbReference type="eggNOG" id="COG0623">
    <property type="taxonomic scope" value="Bacteria"/>
</dbReference>
<evidence type="ECO:0000256" key="9">
    <source>
        <dbReference type="PIRSR" id="PIRSR000094-3"/>
    </source>
</evidence>
<evidence type="ECO:0000256" key="5">
    <source>
        <dbReference type="ARBA" id="ARBA00023002"/>
    </source>
</evidence>
<comment type="pathway">
    <text evidence="1">Lipid metabolism.</text>
</comment>
<proteinExistence type="inferred from homology"/>
<feature type="binding site" evidence="9">
    <location>
        <position position="116"/>
    </location>
    <ligand>
        <name>NAD(+)</name>
        <dbReference type="ChEBI" id="CHEBI:57540"/>
    </ligand>
</feature>
<evidence type="ECO:0000256" key="8">
    <source>
        <dbReference type="PIRSR" id="PIRSR000094-2"/>
    </source>
</evidence>
<dbReference type="GO" id="GO:0006633">
    <property type="term" value="P:fatty acid biosynthetic process"/>
    <property type="evidence" value="ECO:0007669"/>
    <property type="project" value="UniProtKB-KW"/>
</dbReference>
<dbReference type="AlphaFoldDB" id="F9NXI7"/>
<feature type="binding site" evidence="8">
    <location>
        <position position="119"/>
    </location>
    <ligand>
        <name>substrate</name>
    </ligand>
</feature>
<accession>F9NXI7</accession>
<feature type="binding site" evidence="9">
    <location>
        <begin position="87"/>
        <end position="88"/>
    </location>
    <ligand>
        <name>NAD(+)</name>
        <dbReference type="ChEBI" id="CHEBI:57540"/>
    </ligand>
</feature>
<keyword evidence="3" id="KW-0444">Lipid biosynthesis</keyword>
<feature type="binding site" evidence="9">
    <location>
        <begin position="42"/>
        <end position="43"/>
    </location>
    <ligand>
        <name>NAD(+)</name>
        <dbReference type="ChEBI" id="CHEBI:57540"/>
    </ligand>
</feature>
<keyword evidence="4" id="KW-0276">Fatty acid metabolism</keyword>
<comment type="caution">
    <text evidence="10">The sequence shown here is derived from an EMBL/GenBank/DDBJ whole genome shotgun (WGS) entry which is preliminary data.</text>
</comment>
<dbReference type="InterPro" id="IPR002347">
    <property type="entry name" value="SDR_fam"/>
</dbReference>
<dbReference type="PANTHER" id="PTHR43159:SF2">
    <property type="entry name" value="ENOYL-[ACYL-CARRIER-PROTEIN] REDUCTASE [NADH], CHLOROPLASTIC"/>
    <property type="match status" value="1"/>
</dbReference>
<keyword evidence="6" id="KW-0443">Lipid metabolism</keyword>
<feature type="binding site" evidence="9">
    <location>
        <position position="186"/>
    </location>
    <ligand>
        <name>NAD(+)</name>
        <dbReference type="ChEBI" id="CHEBI:57540"/>
    </ligand>
</feature>
<dbReference type="Pfam" id="PF13561">
    <property type="entry name" value="adh_short_C2"/>
    <property type="match status" value="1"/>
</dbReference>
<dbReference type="PIRSF" id="PIRSF000094">
    <property type="entry name" value="Enoyl-ACP_rdct"/>
    <property type="match status" value="1"/>
</dbReference>
<evidence type="ECO:0000256" key="1">
    <source>
        <dbReference type="ARBA" id="ARBA00005189"/>
    </source>
</evidence>
<gene>
    <name evidence="10" type="ORF">HMPREF1162_1140</name>
</gene>
<dbReference type="InterPro" id="IPR036291">
    <property type="entry name" value="NAD(P)-bd_dom_sf"/>
</dbReference>
<dbReference type="PANTHER" id="PTHR43159">
    <property type="entry name" value="ENOYL-[ACYL-CARRIER-PROTEIN] REDUCTASE"/>
    <property type="match status" value="1"/>
</dbReference>
<organism evidence="10 11">
    <name type="scientific">[Propionibacterium] namnetense SK182B-JCVI</name>
    <dbReference type="NCBI Taxonomy" id="1051006"/>
    <lineage>
        <taxon>Bacteria</taxon>
        <taxon>Bacillati</taxon>
        <taxon>Actinomycetota</taxon>
        <taxon>Actinomycetes</taxon>
        <taxon>Propionibacteriales</taxon>
        <taxon>Propionibacteriaceae</taxon>
        <taxon>Cutibacterium</taxon>
    </lineage>
</organism>
<evidence type="ECO:0000256" key="6">
    <source>
        <dbReference type="ARBA" id="ARBA00023098"/>
    </source>
</evidence>
<keyword evidence="5" id="KW-0560">Oxidoreductase</keyword>
<name>F9NXI7_9ACTN</name>
<feature type="binding site" evidence="9">
    <location>
        <position position="36"/>
    </location>
    <ligand>
        <name>NAD(+)</name>
        <dbReference type="ChEBI" id="CHEBI:57540"/>
    </ligand>
</feature>
<dbReference type="EMBL" id="AFUN01000039">
    <property type="protein sequence ID" value="EGR95339.1"/>
    <property type="molecule type" value="Genomic_DNA"/>
</dbReference>
<evidence type="ECO:0000256" key="3">
    <source>
        <dbReference type="ARBA" id="ARBA00022516"/>
    </source>
</evidence>
<dbReference type="SUPFAM" id="SSF51735">
    <property type="entry name" value="NAD(P)-binding Rossmann-fold domains"/>
    <property type="match status" value="1"/>
</dbReference>
<comment type="similarity">
    <text evidence="2">Belongs to the short-chain dehydrogenases/reductases (SDR) family. FabI subfamily.</text>
</comment>
<evidence type="ECO:0000256" key="4">
    <source>
        <dbReference type="ARBA" id="ARBA00022832"/>
    </source>
</evidence>
<reference evidence="10 11" key="1">
    <citation type="submission" date="2011-07" db="EMBL/GenBank/DDBJ databases">
        <title>Genome Sequence of Propionibacterium acnes SK182B-JCVI.</title>
        <authorList>
            <person name="Durkin A.S."/>
            <person name="Madupu R."/>
            <person name="Hostetler J."/>
            <person name="Radune D."/>
            <person name="Torralba M."/>
            <person name="Methe B."/>
            <person name="Sutton G."/>
            <person name="Strausberg R.L."/>
            <person name="Nelson K.E."/>
        </authorList>
    </citation>
    <scope>NUCLEOTIDE SEQUENCE [LARGE SCALE GENOMIC DNA]</scope>
    <source>
        <strain evidence="10 11">SK182B-JCVI</strain>
    </source>
</reference>
<dbReference type="Proteomes" id="UP000007832">
    <property type="component" value="Unassembled WGS sequence"/>
</dbReference>
<keyword evidence="7" id="KW-0275">Fatty acid biosynthesis</keyword>
<sequence length="280" mass="29822">STEDSAWATDTITSIHIDRKDITMGLLEGRTVLVTGVTMHTSIAFKAAQIAQDEGARVIVSNLPRAVGVTRRAVRKLDPVPEVLELDVTDADQLAALPQQLRDLGVEKLDGVVHAIAFANPKTALGGKFLETEWDDVSVAVHTSTYSYVSLMTALDDILAEHASVVGLTFDATVSWPFYDWMGVAKAGLESANRYLARYLGLKGVRCNLVSAGPLDTMAKTAIPGADAFNDVWGERAPLGWDTKDTTPAAKGIVALLSDWFPATTGEIIHVDGGMGSTGA</sequence>
<evidence type="ECO:0000256" key="7">
    <source>
        <dbReference type="ARBA" id="ARBA00023160"/>
    </source>
</evidence>
<dbReference type="PATRIC" id="fig|1051006.4.peg.1904"/>
<keyword evidence="9" id="KW-0520">NAD</keyword>